<sequence>MVFQSSVFESRQKIDGFHLGDLEVKAGQSCKVDGFVFGSITIRAGAKVKVDGFVFGNVINLGGEFAINGFVLGRRIYAEPEDDGLRVINPNPSLPKSKWPVSIIRRITRK</sequence>
<accession>A0A7D5ZEB1</accession>
<evidence type="ECO:0000313" key="1">
    <source>
        <dbReference type="EMBL" id="QLI82445.1"/>
    </source>
</evidence>
<dbReference type="KEGG" id="cfon:HZU75_13425"/>
<dbReference type="EMBL" id="CP058952">
    <property type="protein sequence ID" value="QLI82445.1"/>
    <property type="molecule type" value="Genomic_DNA"/>
</dbReference>
<proteinExistence type="predicted"/>
<reference evidence="1 2" key="1">
    <citation type="journal article" date="2016" name="Int. J. Syst. Evol. Microbiol.">
        <title>Chitinibacter fontanus sp. nov., isolated from a spring.</title>
        <authorList>
            <person name="Sheu S.Y."/>
            <person name="Li Y.S."/>
            <person name="Young C.C."/>
            <person name="Chen W.M."/>
        </authorList>
    </citation>
    <scope>NUCLEOTIDE SEQUENCE [LARGE SCALE GENOMIC DNA]</scope>
    <source>
        <strain evidence="1 2">STM-7</strain>
    </source>
</reference>
<gene>
    <name evidence="1" type="ORF">HZU75_13425</name>
</gene>
<dbReference type="AlphaFoldDB" id="A0A7D5ZEB1"/>
<name>A0A7D5ZEB1_9NEIS</name>
<dbReference type="RefSeq" id="WP_180306525.1">
    <property type="nucleotide sequence ID" value="NZ_CP058952.1"/>
</dbReference>
<evidence type="ECO:0008006" key="3">
    <source>
        <dbReference type="Google" id="ProtNLM"/>
    </source>
</evidence>
<protein>
    <recommendedName>
        <fullName evidence="3">Polymer-forming cytoskeletal protein</fullName>
    </recommendedName>
</protein>
<evidence type="ECO:0000313" key="2">
    <source>
        <dbReference type="Proteomes" id="UP000510822"/>
    </source>
</evidence>
<organism evidence="1 2">
    <name type="scientific">Chitinibacter fontanus</name>
    <dbReference type="NCBI Taxonomy" id="1737446"/>
    <lineage>
        <taxon>Bacteria</taxon>
        <taxon>Pseudomonadati</taxon>
        <taxon>Pseudomonadota</taxon>
        <taxon>Betaproteobacteria</taxon>
        <taxon>Neisseriales</taxon>
        <taxon>Chitinibacteraceae</taxon>
        <taxon>Chitinibacter</taxon>
    </lineage>
</organism>
<dbReference type="Proteomes" id="UP000510822">
    <property type="component" value="Chromosome"/>
</dbReference>
<keyword evidence="2" id="KW-1185">Reference proteome</keyword>